<evidence type="ECO:0000313" key="1">
    <source>
        <dbReference type="EMBL" id="MBA2114362.1"/>
    </source>
</evidence>
<dbReference type="InterPro" id="IPR023393">
    <property type="entry name" value="START-like_dom_sf"/>
</dbReference>
<protein>
    <recommendedName>
        <fullName evidence="3">Polyketide cyclase</fullName>
    </recommendedName>
</protein>
<dbReference type="SUPFAM" id="SSF55961">
    <property type="entry name" value="Bet v1-like"/>
    <property type="match status" value="1"/>
</dbReference>
<dbReference type="RefSeq" id="WP_207395809.1">
    <property type="nucleotide sequence ID" value="NZ_JABRWO010000003.1"/>
</dbReference>
<accession>A0A7V9A6K3</accession>
<dbReference type="Pfam" id="PF10604">
    <property type="entry name" value="Polyketide_cyc2"/>
    <property type="match status" value="1"/>
</dbReference>
<evidence type="ECO:0008006" key="3">
    <source>
        <dbReference type="Google" id="ProtNLM"/>
    </source>
</evidence>
<keyword evidence="2" id="KW-1185">Reference proteome</keyword>
<name>A0A7V9A6K3_9BACT</name>
<dbReference type="AlphaFoldDB" id="A0A7V9A6K3"/>
<proteinExistence type="predicted"/>
<gene>
    <name evidence="1" type="ORF">HOV93_15190</name>
</gene>
<reference evidence="1 2" key="1">
    <citation type="submission" date="2020-05" db="EMBL/GenBank/DDBJ databases">
        <title>Bremerella alba sp. nov., a novel planctomycete isolated from the surface of the macroalga Fucus spiralis.</title>
        <authorList>
            <person name="Godinho O."/>
            <person name="Botelho R."/>
            <person name="Albuquerque L."/>
            <person name="Wiegand S."/>
            <person name="Da Costa M.S."/>
            <person name="Lobo-Da-Cunha A."/>
            <person name="Jogler C."/>
            <person name="Lage O.M."/>
        </authorList>
    </citation>
    <scope>NUCLEOTIDE SEQUENCE [LARGE SCALE GENOMIC DNA]</scope>
    <source>
        <strain evidence="1 2">FF15</strain>
    </source>
</reference>
<dbReference type="CDD" id="cd07818">
    <property type="entry name" value="SRPBCC_1"/>
    <property type="match status" value="1"/>
</dbReference>
<dbReference type="Proteomes" id="UP000551616">
    <property type="component" value="Unassembled WGS sequence"/>
</dbReference>
<dbReference type="InterPro" id="IPR019587">
    <property type="entry name" value="Polyketide_cyclase/dehydratase"/>
</dbReference>
<sequence>MALSPVKRRVLNIVLFLLIGLIVLAFALAIAVSLQPNEFQVTRSMKMDAPPEVVFPHVNQFAAWKAWSPYEKLDPNMTTTLEGPTAGQGAVMRWAGNGNAGAGSTTIVQSEPNESIQIDLQMTAPMDCHNDVVFTFRPEGKSTVVTWSMSGKVDLMAKFFHLIIDIDKMCGDQFTEGLASLKEISEKQASATTS</sequence>
<evidence type="ECO:0000313" key="2">
    <source>
        <dbReference type="Proteomes" id="UP000551616"/>
    </source>
</evidence>
<comment type="caution">
    <text evidence="1">The sequence shown here is derived from an EMBL/GenBank/DDBJ whole genome shotgun (WGS) entry which is preliminary data.</text>
</comment>
<dbReference type="Gene3D" id="3.30.530.20">
    <property type="match status" value="1"/>
</dbReference>
<dbReference type="EMBL" id="JABRWO010000003">
    <property type="protein sequence ID" value="MBA2114362.1"/>
    <property type="molecule type" value="Genomic_DNA"/>
</dbReference>
<organism evidence="1 2">
    <name type="scientific">Bremerella alba</name>
    <dbReference type="NCBI Taxonomy" id="980252"/>
    <lineage>
        <taxon>Bacteria</taxon>
        <taxon>Pseudomonadati</taxon>
        <taxon>Planctomycetota</taxon>
        <taxon>Planctomycetia</taxon>
        <taxon>Pirellulales</taxon>
        <taxon>Pirellulaceae</taxon>
        <taxon>Bremerella</taxon>
    </lineage>
</organism>